<organism evidence="2 3">
    <name type="scientific">Aureimonas pseudogalii</name>
    <dbReference type="NCBI Taxonomy" id="1744844"/>
    <lineage>
        <taxon>Bacteria</taxon>
        <taxon>Pseudomonadati</taxon>
        <taxon>Pseudomonadota</taxon>
        <taxon>Alphaproteobacteria</taxon>
        <taxon>Hyphomicrobiales</taxon>
        <taxon>Aurantimonadaceae</taxon>
        <taxon>Aureimonas</taxon>
    </lineage>
</organism>
<evidence type="ECO:0000259" key="1">
    <source>
        <dbReference type="PROSITE" id="PS50994"/>
    </source>
</evidence>
<dbReference type="InterPro" id="IPR012337">
    <property type="entry name" value="RNaseH-like_sf"/>
</dbReference>
<proteinExistence type="predicted"/>
<accession>A0A7W6MM41</accession>
<evidence type="ECO:0000313" key="2">
    <source>
        <dbReference type="EMBL" id="MBB4000470.1"/>
    </source>
</evidence>
<protein>
    <submittedName>
        <fullName evidence="2">Transposase InsO family protein</fullName>
    </submittedName>
</protein>
<evidence type="ECO:0000313" key="3">
    <source>
        <dbReference type="Proteomes" id="UP000542776"/>
    </source>
</evidence>
<dbReference type="AlphaFoldDB" id="A0A7W6MM41"/>
<reference evidence="2 3" key="1">
    <citation type="submission" date="2020-08" db="EMBL/GenBank/DDBJ databases">
        <title>Genomic Encyclopedia of Type Strains, Phase IV (KMG-IV): sequencing the most valuable type-strain genomes for metagenomic binning, comparative biology and taxonomic classification.</title>
        <authorList>
            <person name="Goeker M."/>
        </authorList>
    </citation>
    <scope>NUCLEOTIDE SEQUENCE [LARGE SCALE GENOMIC DNA]</scope>
    <source>
        <strain evidence="2 3">DSM 102238</strain>
    </source>
</reference>
<dbReference type="InterPro" id="IPR001584">
    <property type="entry name" value="Integrase_cat-core"/>
</dbReference>
<dbReference type="Proteomes" id="UP000542776">
    <property type="component" value="Unassembled WGS sequence"/>
</dbReference>
<dbReference type="GO" id="GO:0003676">
    <property type="term" value="F:nucleic acid binding"/>
    <property type="evidence" value="ECO:0007669"/>
    <property type="project" value="InterPro"/>
</dbReference>
<dbReference type="Gene3D" id="3.30.420.10">
    <property type="entry name" value="Ribonuclease H-like superfamily/Ribonuclease H"/>
    <property type="match status" value="1"/>
</dbReference>
<dbReference type="InterPro" id="IPR036397">
    <property type="entry name" value="RNaseH_sf"/>
</dbReference>
<name>A0A7W6MM41_9HYPH</name>
<dbReference type="SUPFAM" id="SSF53098">
    <property type="entry name" value="Ribonuclease H-like"/>
    <property type="match status" value="1"/>
</dbReference>
<dbReference type="EMBL" id="JACIEK010000021">
    <property type="protein sequence ID" value="MBB4000470.1"/>
    <property type="molecule type" value="Genomic_DNA"/>
</dbReference>
<feature type="domain" description="Integrase catalytic" evidence="1">
    <location>
        <begin position="1"/>
        <end position="115"/>
    </location>
</feature>
<keyword evidence="3" id="KW-1185">Reference proteome</keyword>
<sequence length="117" mass="13248">MLLVVEGRFGRVNRLPQTIEWLTDNGSGTIAGETKRLACNIGPEPRTTPELSPQSNGMAEAFVRTIKRDYVRVSSLPHARTVIDTRPVWFKHDNTVHPYKALDYLSPREFIASRQSL</sequence>
<dbReference type="Pfam" id="PF13683">
    <property type="entry name" value="rve_3"/>
    <property type="match status" value="1"/>
</dbReference>
<gene>
    <name evidence="2" type="ORF">GGR04_004348</name>
</gene>
<comment type="caution">
    <text evidence="2">The sequence shown here is derived from an EMBL/GenBank/DDBJ whole genome shotgun (WGS) entry which is preliminary data.</text>
</comment>
<dbReference type="PROSITE" id="PS50994">
    <property type="entry name" value="INTEGRASE"/>
    <property type="match status" value="1"/>
</dbReference>
<dbReference type="GO" id="GO:0015074">
    <property type="term" value="P:DNA integration"/>
    <property type="evidence" value="ECO:0007669"/>
    <property type="project" value="InterPro"/>
</dbReference>